<dbReference type="PROSITE" id="PS50883">
    <property type="entry name" value="EAL"/>
    <property type="match status" value="1"/>
</dbReference>
<sequence>MGVSVALDDFGTGYSGLYHLTRLAIDKIKIDRSFFDTTLENQNEMVKAILALGKSLRMKITAEGVEHERLADWLATHECDFAQGYLFGRPLPLDQVKELLAMSVSEGPVRALAVPGK</sequence>
<dbReference type="PATRIC" id="fig|317659.3.peg.5507"/>
<evidence type="ECO:0000259" key="1">
    <source>
        <dbReference type="PROSITE" id="PS50883"/>
    </source>
</evidence>
<dbReference type="InterPro" id="IPR050706">
    <property type="entry name" value="Cyclic-di-GMP_PDE-like"/>
</dbReference>
<proteinExistence type="predicted"/>
<dbReference type="EMBL" id="LJQC01001035">
    <property type="protein sequence ID" value="KPW88438.1"/>
    <property type="molecule type" value="Genomic_DNA"/>
</dbReference>
<dbReference type="SUPFAM" id="SSF141868">
    <property type="entry name" value="EAL domain-like"/>
    <property type="match status" value="1"/>
</dbReference>
<reference evidence="2 3" key="1">
    <citation type="submission" date="2015-09" db="EMBL/GenBank/DDBJ databases">
        <title>Genome announcement of multiple Pseudomonas syringae strains.</title>
        <authorList>
            <person name="Thakur S."/>
            <person name="Wang P.W."/>
            <person name="Gong Y."/>
            <person name="Weir B.S."/>
            <person name="Guttman D.S."/>
        </authorList>
    </citation>
    <scope>NUCLEOTIDE SEQUENCE [LARGE SCALE GENOMIC DNA]</scope>
    <source>
        <strain evidence="2 3">ICMP17001</strain>
    </source>
</reference>
<comment type="caution">
    <text evidence="2">The sequence shown here is derived from an EMBL/GenBank/DDBJ whole genome shotgun (WGS) entry which is preliminary data.</text>
</comment>
<dbReference type="CDD" id="cd01948">
    <property type="entry name" value="EAL"/>
    <property type="match status" value="1"/>
</dbReference>
<dbReference type="PANTHER" id="PTHR33121">
    <property type="entry name" value="CYCLIC DI-GMP PHOSPHODIESTERASE PDEF"/>
    <property type="match status" value="1"/>
</dbReference>
<name>A0A0N8R329_9PSED</name>
<keyword evidence="3" id="KW-1185">Reference proteome</keyword>
<dbReference type="Pfam" id="PF00563">
    <property type="entry name" value="EAL"/>
    <property type="match status" value="1"/>
</dbReference>
<feature type="domain" description="EAL" evidence="1">
    <location>
        <begin position="1"/>
        <end position="104"/>
    </location>
</feature>
<evidence type="ECO:0000313" key="3">
    <source>
        <dbReference type="Proteomes" id="UP000051335"/>
    </source>
</evidence>
<dbReference type="SMART" id="SM00052">
    <property type="entry name" value="EAL"/>
    <property type="match status" value="1"/>
</dbReference>
<evidence type="ECO:0000313" key="2">
    <source>
        <dbReference type="EMBL" id="KPW88438.1"/>
    </source>
</evidence>
<protein>
    <submittedName>
        <fullName evidence="2">GGDEF domain-containing protein</fullName>
    </submittedName>
</protein>
<gene>
    <name evidence="2" type="ORF">ALO75_03523</name>
</gene>
<dbReference type="PANTHER" id="PTHR33121:SF70">
    <property type="entry name" value="SIGNALING PROTEIN YKOW"/>
    <property type="match status" value="1"/>
</dbReference>
<accession>A0A0N8R329</accession>
<dbReference type="AlphaFoldDB" id="A0A0N8R329"/>
<organism evidence="2 3">
    <name type="scientific">Pseudomonas syringae pv. coryli</name>
    <dbReference type="NCBI Taxonomy" id="317659"/>
    <lineage>
        <taxon>Bacteria</taxon>
        <taxon>Pseudomonadati</taxon>
        <taxon>Pseudomonadota</taxon>
        <taxon>Gammaproteobacteria</taxon>
        <taxon>Pseudomonadales</taxon>
        <taxon>Pseudomonadaceae</taxon>
        <taxon>Pseudomonas</taxon>
    </lineage>
</organism>
<dbReference type="Proteomes" id="UP000051335">
    <property type="component" value="Unassembled WGS sequence"/>
</dbReference>
<dbReference type="InterPro" id="IPR035919">
    <property type="entry name" value="EAL_sf"/>
</dbReference>
<dbReference type="GO" id="GO:0071111">
    <property type="term" value="F:cyclic-guanylate-specific phosphodiesterase activity"/>
    <property type="evidence" value="ECO:0007669"/>
    <property type="project" value="InterPro"/>
</dbReference>
<dbReference type="Gene3D" id="3.20.20.450">
    <property type="entry name" value="EAL domain"/>
    <property type="match status" value="1"/>
</dbReference>
<dbReference type="InterPro" id="IPR001633">
    <property type="entry name" value="EAL_dom"/>
</dbReference>